<name>A0A511JKW1_9CELL</name>
<dbReference type="Pfam" id="PF00561">
    <property type="entry name" value="Abhydrolase_1"/>
    <property type="match status" value="1"/>
</dbReference>
<dbReference type="AlphaFoldDB" id="A0A511JKW1"/>
<organism evidence="2 3">
    <name type="scientific">Cellulomonas terrae</name>
    <dbReference type="NCBI Taxonomy" id="311234"/>
    <lineage>
        <taxon>Bacteria</taxon>
        <taxon>Bacillati</taxon>
        <taxon>Actinomycetota</taxon>
        <taxon>Actinomycetes</taxon>
        <taxon>Micrococcales</taxon>
        <taxon>Cellulomonadaceae</taxon>
        <taxon>Cellulomonas</taxon>
    </lineage>
</organism>
<reference evidence="2 3" key="1">
    <citation type="submission" date="2019-07" db="EMBL/GenBank/DDBJ databases">
        <title>Whole genome shotgun sequence of Cellulomonas terrae NBRC 100819.</title>
        <authorList>
            <person name="Hosoyama A."/>
            <person name="Uohara A."/>
            <person name="Ohji S."/>
            <person name="Ichikawa N."/>
        </authorList>
    </citation>
    <scope>NUCLEOTIDE SEQUENCE [LARGE SCALE GENOMIC DNA]</scope>
    <source>
        <strain evidence="2 3">NBRC 100819</strain>
    </source>
</reference>
<gene>
    <name evidence="2" type="ORF">CTE05_18200</name>
</gene>
<proteinExistence type="predicted"/>
<evidence type="ECO:0000259" key="1">
    <source>
        <dbReference type="Pfam" id="PF00561"/>
    </source>
</evidence>
<dbReference type="Gene3D" id="3.40.50.1820">
    <property type="entry name" value="alpha/beta hydrolase"/>
    <property type="match status" value="1"/>
</dbReference>
<evidence type="ECO:0000313" key="2">
    <source>
        <dbReference type="EMBL" id="GEL98273.1"/>
    </source>
</evidence>
<dbReference type="PANTHER" id="PTHR43194:SF2">
    <property type="entry name" value="PEROXISOMAL MEMBRANE PROTEIN LPX1"/>
    <property type="match status" value="1"/>
</dbReference>
<keyword evidence="2" id="KW-0378">Hydrolase</keyword>
<dbReference type="InterPro" id="IPR029058">
    <property type="entry name" value="AB_hydrolase_fold"/>
</dbReference>
<accession>A0A511JKW1</accession>
<dbReference type="PANTHER" id="PTHR43194">
    <property type="entry name" value="HYDROLASE ALPHA/BETA FOLD FAMILY"/>
    <property type="match status" value="1"/>
</dbReference>
<comment type="caution">
    <text evidence="2">The sequence shown here is derived from an EMBL/GenBank/DDBJ whole genome shotgun (WGS) entry which is preliminary data.</text>
</comment>
<dbReference type="InterPro" id="IPR000073">
    <property type="entry name" value="AB_hydrolase_1"/>
</dbReference>
<dbReference type="InterPro" id="IPR050228">
    <property type="entry name" value="Carboxylesterase_BioH"/>
</dbReference>
<keyword evidence="3" id="KW-1185">Reference proteome</keyword>
<dbReference type="SUPFAM" id="SSF53474">
    <property type="entry name" value="alpha/beta-Hydrolases"/>
    <property type="match status" value="1"/>
</dbReference>
<dbReference type="EMBL" id="BJWH01000007">
    <property type="protein sequence ID" value="GEL98273.1"/>
    <property type="molecule type" value="Genomic_DNA"/>
</dbReference>
<evidence type="ECO:0000313" key="3">
    <source>
        <dbReference type="Proteomes" id="UP000321049"/>
    </source>
</evidence>
<dbReference type="GO" id="GO:0016787">
    <property type="term" value="F:hydrolase activity"/>
    <property type="evidence" value="ECO:0007669"/>
    <property type="project" value="UniProtKB-KW"/>
</dbReference>
<sequence length="283" mass="30635">MILPRGASLTGMTTITTSTTLDVPGARLHYELRGRGPLIALVGAPMDATAFAPLADLLATDHTVLTTDPRGINRSSVDHPDRDSTPVERADDLAALLRHVDAGPAAVLGSSGGAVTVLALVERAPELVHTAVPHEPPLDELLPDHAELYDRTERMVATYLTGDTRSAWKQFMEIGNLQVPDEVFELYFGSPREGQDALDEHFQFAHMLRHTVRFRPDIPALRAAPTRLVVGIGEESAGELCDRTSRALADLLGLEPTLFPGEHIGFAEHPEAFAVRLREILGA</sequence>
<protein>
    <submittedName>
        <fullName evidence="2">Hydrolase</fullName>
    </submittedName>
</protein>
<dbReference type="Proteomes" id="UP000321049">
    <property type="component" value="Unassembled WGS sequence"/>
</dbReference>
<feature type="domain" description="AB hydrolase-1" evidence="1">
    <location>
        <begin position="37"/>
        <end position="145"/>
    </location>
</feature>